<dbReference type="EMBL" id="BX950851">
    <property type="protein sequence ID" value="CAG74920.1"/>
    <property type="molecule type" value="Genomic_DNA"/>
</dbReference>
<dbReference type="Proteomes" id="UP000007966">
    <property type="component" value="Chromosome"/>
</dbReference>
<dbReference type="HOGENOM" id="CLU_338509_0_0_6"/>
<dbReference type="PATRIC" id="fig|218491.5.peg.2057"/>
<evidence type="ECO:0000313" key="2">
    <source>
        <dbReference type="Proteomes" id="UP000007966"/>
    </source>
</evidence>
<reference evidence="1" key="1">
    <citation type="submission" date="2004-02" db="EMBL/GenBank/DDBJ databases">
        <title>The genome sequence of the enterobacterial phytopathogen Erwinia carotovora subsp. atroseptica SCRI1043 and functional genomic identification of novel virulence factors.</title>
        <authorList>
            <person name="Bell K.S."/>
            <person name="Sebaihia M."/>
            <person name="Pritchard L."/>
            <person name="Holden M."/>
            <person name="Hyman L.J."/>
            <person name="Holeva M.C."/>
            <person name="Thomson N.R."/>
            <person name="Bentley S.D."/>
            <person name="Churcher C."/>
            <person name="Mungall K."/>
            <person name="Atkin R."/>
            <person name="Bason N."/>
            <person name="Brooks K."/>
            <person name="Chillingworth T."/>
            <person name="Clark K."/>
            <person name="Doggett J."/>
            <person name="Fraser A."/>
            <person name="Hance Z."/>
            <person name="Hauser H."/>
            <person name="Jagels K."/>
            <person name="Moule S."/>
            <person name="Norbertczak H."/>
            <person name="Ormond D."/>
            <person name="Price C."/>
            <person name="Quail M.A."/>
            <person name="Sanders M."/>
            <person name="Walker D."/>
            <person name="Whitehead S."/>
            <person name="Salmond G.P.C."/>
            <person name="Birch P.R.J."/>
            <person name="Barrell B.G."/>
            <person name="Parkhill J."/>
            <person name="Toth I.K."/>
        </authorList>
    </citation>
    <scope>NUCLEOTIDE SEQUENCE</scope>
    <source>
        <strain evidence="1">SCRI1043</strain>
    </source>
</reference>
<name>Q6D5M2_PECAS</name>
<evidence type="ECO:0000313" key="1">
    <source>
        <dbReference type="EMBL" id="CAG74920.1"/>
    </source>
</evidence>
<proteinExistence type="predicted"/>
<dbReference type="AlphaFoldDB" id="Q6D5M2"/>
<organism evidence="1 2">
    <name type="scientific">Pectobacterium atrosepticum (strain SCRI 1043 / ATCC BAA-672)</name>
    <name type="common">Erwinia carotovora subsp. atroseptica</name>
    <dbReference type="NCBI Taxonomy" id="218491"/>
    <lineage>
        <taxon>Bacteria</taxon>
        <taxon>Pseudomonadati</taxon>
        <taxon>Pseudomonadota</taxon>
        <taxon>Gammaproteobacteria</taxon>
        <taxon>Enterobacterales</taxon>
        <taxon>Pectobacteriaceae</taxon>
        <taxon>Pectobacterium</taxon>
    </lineage>
</organism>
<dbReference type="RefSeq" id="WP_011093580.1">
    <property type="nucleotide sequence ID" value="NC_004547.2"/>
</dbReference>
<sequence length="852" mass="98400">MSGEIILNLDSPEYQDEFHSSEESHEQNGLWQQDANKSLVHLLNKMGEEAKCYKSVHSGNEILPEKFSSYHHAIFISGARGTGKTVFLHNAKAVWERHVKQLVNKPNLHFIDVIDPTLLNINDRFSEVIIATVYASVDKALKRPDIKQEKKDSFYSSLKYLSGALGKSSEFDEFRGIDRIQKYRSGIQVEHYFHQFLIASVELLGCDALVLPIDDVDMKIDHAFGVLDDIRCLLSCPLILPLVSGDDDLYRHITTMRFEESLAKNTNASNFVEGKIVAERLSNAYLTKVFPNHDRLPLVPINQLLSKLRIKYKDSAGEQSKDITYHEYEKRIKAIFYPLCNGQERSTDWPQPESAREIAQFTRLLTPTMLERYDENKDRLWRGFSVWAEEKQDGVALTNAESFLMINSMQDSDELNLNKVIAFNPLMQKGRYRWAVKNYYSQQIQCIKDLIAHKTNEEILNTVFSDENNNISRSLPPLEFIMDQMYVRKGVAEDESCEDKTLIAIYTHHDYYSRQQNRRYHIFFSRAFELLFWSSLAVTDNLLIVTDKKEAFKNKFKRMFLRTPFYSIFSLNPTKIIDEQGDDGSDDKEEDSFPIEYGDEIDLIIDDIYQWSISNKMSSLNGKNLIPLLSAVFNKVFSQLKVLRENILKDKDSFKNEHLSDLAKRFEYIFINALASFVREGVVIKTNVATGARSSSVRSYAKLTQTDRTLSRNISSILTPPSDSDDEISALKKDDYAILLKAMWCHPIFKLVKSDAYPIGSNRVVNNNENPEVISEIEEMSFYELRDYYYSHSGNLTIRTSDVAVWAEENPVEAREIYERMKSDKYMRSQLKVRGQINWMFTGLSYGLGIDD</sequence>
<dbReference type="eggNOG" id="COG1131">
    <property type="taxonomic scope" value="Bacteria"/>
</dbReference>
<accession>Q6D5M2</accession>
<dbReference type="NCBIfam" id="NF041743">
    <property type="entry name" value="RdrA"/>
    <property type="match status" value="1"/>
</dbReference>
<gene>
    <name evidence="1" type="ordered locus">ECA2019</name>
</gene>
<dbReference type="OrthoDB" id="8434746at2"/>
<protein>
    <submittedName>
        <fullName evidence="1">Uncharacterized protein</fullName>
    </submittedName>
</protein>
<dbReference type="KEGG" id="eca:ECA2019"/>
<keyword evidence="2" id="KW-1185">Reference proteome</keyword>